<reference evidence="8 9" key="1">
    <citation type="journal article" date="2021" name="Cell">
        <title>Tracing the genetic footprints of vertebrate landing in non-teleost ray-finned fishes.</title>
        <authorList>
            <person name="Bi X."/>
            <person name="Wang K."/>
            <person name="Yang L."/>
            <person name="Pan H."/>
            <person name="Jiang H."/>
            <person name="Wei Q."/>
            <person name="Fang M."/>
            <person name="Yu H."/>
            <person name="Zhu C."/>
            <person name="Cai Y."/>
            <person name="He Y."/>
            <person name="Gan X."/>
            <person name="Zeng H."/>
            <person name="Yu D."/>
            <person name="Zhu Y."/>
            <person name="Jiang H."/>
            <person name="Qiu Q."/>
            <person name="Yang H."/>
            <person name="Zhang Y.E."/>
            <person name="Wang W."/>
            <person name="Zhu M."/>
            <person name="He S."/>
            <person name="Zhang G."/>
        </authorList>
    </citation>
    <scope>NUCLEOTIDE SEQUENCE [LARGE SCALE GENOMIC DNA]</scope>
    <source>
        <strain evidence="8">Bchr_013</strain>
    </source>
</reference>
<feature type="compositionally biased region" description="Polar residues" evidence="6">
    <location>
        <begin position="1638"/>
        <end position="1649"/>
    </location>
</feature>
<name>A0A8X7XER4_POLSE</name>
<evidence type="ECO:0000313" key="9">
    <source>
        <dbReference type="Proteomes" id="UP000886611"/>
    </source>
</evidence>
<protein>
    <recommendedName>
        <fullName evidence="4">Protein prune homolog 2</fullName>
    </recommendedName>
    <alternativeName>
        <fullName evidence="5">BNIP2 motif-containing molecule at the C-terminal region 1</fullName>
    </alternativeName>
</protein>
<dbReference type="InterPro" id="IPR036865">
    <property type="entry name" value="CRAL-TRIO_dom_sf"/>
</dbReference>
<evidence type="ECO:0000256" key="4">
    <source>
        <dbReference type="ARBA" id="ARBA00039860"/>
    </source>
</evidence>
<dbReference type="InterPro" id="IPR001251">
    <property type="entry name" value="CRAL-TRIO_dom"/>
</dbReference>
<keyword evidence="9" id="KW-1185">Reference proteome</keyword>
<evidence type="ECO:0000259" key="7">
    <source>
        <dbReference type="Pfam" id="PF13716"/>
    </source>
</evidence>
<dbReference type="Pfam" id="PF12496">
    <property type="entry name" value="BNIP2"/>
    <property type="match status" value="1"/>
</dbReference>
<dbReference type="Proteomes" id="UP000886611">
    <property type="component" value="Unassembled WGS sequence"/>
</dbReference>
<comment type="subcellular location">
    <subcellularLocation>
        <location evidence="1">Cytoplasm</location>
    </subcellularLocation>
</comment>
<dbReference type="InterPro" id="IPR022181">
    <property type="entry name" value="Bcl2-/adenovirus-E1B"/>
</dbReference>
<evidence type="ECO:0000256" key="6">
    <source>
        <dbReference type="SAM" id="MobiDB-lite"/>
    </source>
</evidence>
<feature type="region of interest" description="Disordered" evidence="6">
    <location>
        <begin position="1629"/>
        <end position="1649"/>
    </location>
</feature>
<gene>
    <name evidence="8" type="primary">Prune2</name>
    <name evidence="8" type="ORF">GTO96_0016400</name>
</gene>
<proteinExistence type="predicted"/>
<feature type="region of interest" description="Disordered" evidence="6">
    <location>
        <begin position="802"/>
        <end position="835"/>
    </location>
</feature>
<sequence length="2505" mass="280645">MQTTGRRKAAAVVEALGCFSPSVSALAAGERTKVSVRMEPNVARDRRATGPVWKAAAPADMNIERMFLTIVKELSDGLIKVAIGSVNISLEDNVQCLIKDLKVLSEEHGYEGLVLVASSTEEENQQWLQVAVYSENAELFNQICCTLEESPNSCLELEAAECLLDGFQVYKQRNFCNCTEEILALLKDLLESRQAFIISNSRTSSTEAVAGSAPLSQGSSGFTDMYGSDAEPQLMNFTEHSQDLSEAVPDLTEMNVELVSPDSGLVTVRSSRSSKESSVFLSDESPVAESSGFHHNSILSLLSVNAVSENESKNGHNSILNFDPLYAANLSPLPEVADLPSESDFLIFEESKPLQVDDITAQERDSSFEAGCLVELYDESISNLVNDDDKFTTTDTCATPGPHYPENCPADRFDSKVPPTPVNSLVENSPLADGLPRFFPEDIIEKINEMDRYSNSSADVKQLDSWNDFEEHISLVTSENSNIWQPSKEQSFLNHTADIADCMNEFDRINPGTEKLSQQTNILQAEDVDHKSFRITIPHHIQQCSDLSMPEEYTLEDISDKTPTMEMPSILDALEQTYGKKEENTEMQNPLENYHVYPEDSSFYPLLNSNAPQDHWEKPVDYNPKNNVCEMFDLDLSSHEIYSSFCSDVEKTSKYESDIAKDELDEAEIPTERIGLVIQDKSAFEQGNLICDERIGESQLIHEIMYCHMQRNALNSEGPASCNAVPITTLLQMGGCEQNERIDSGIQDNKQDVCEEDISELLNAPHLSGQDIWKNKVSFDKEMSDDQKQFLSFESNTVTATGEGKTVPSSFVSSKHEDKTSGTFSPFKHHDVSPPDKEKYIMQEKPLAWNPTNTNLWNSVCSSDLWNIDKQGKDFCLELKGLPSLEASLSSIEEDAPQSKDSSPFTEQSCEQDRWSNFCQKNVESTIVSPLHDSLGMWNTTIQDDTQSSASSVETGESSECSDKWNPFVKRSSLASPLQMVQEGMGMWNTTIKDDTPSSTTSPDEKSTSENPDLWTAFNLDSFHNDFESSHDCPAEASLAAGKSPSFYNVQPQESVGVEFSKAHNDSLVSQDKNWSDVAQETYQRSLNDPEGGLKLLNTTNDLTSDLCIDQSLVKHRQQLQMQTESKDTKQILHVRETDVFKEFESTSIHNSSTNYETSFKNIEANIIAQNQISGHTNLNISSEVKLEFSCDQSSMHRLEFTKEATDLSLLESTPLDECITMEASEENTAAETGEVSCTREPDLINSQVYLLSLDPDICTNSALTSTFTKHAHKNPDVINECSSDKNSETSQSPDLCPESFTEYQTSNTLDAEPKLVYDDEETELNAKCDVCVESETQVLWTERAIESDRMREIEENMKAMCITTNNTLTRQYNDDQVFQKAEIEQIDSMKGQKSRDMDMVSLSDDDDAKSEIEICGSSWFRQKPPSTVELVVETNHTQELPILSNFVAPPNNELSALDQSGLETTEDEITIIQESPFMKKKESNLFWFEEAFGKEDNSQELHSSTTNGLSKYPFSNQIVANTCKNKDALPGINDSMLSSQYNIQDSFTEIPNEGAVAQSPLPEYNQKDQAFGKATASESIRWSQHTSRHPSECKVTYFSMSPEIRNVDAWEDLSYEESLRTVHSKITRDEKKCSNAEAGNSQEDNSSLTFDLGESGESSYFPVAFERSDQLMMTDATSNASSFSFAEVGHGSLDTDSLDENKTSLEFFEVEGNEEVNLTPEEESCGLEMDYIIVYNKDRMSCSELGSVFQLEMNKENDSPLTNQIFNEHLQGTSRKTLIEVNSESLNTLENSDHSSQGDSITSSHEDFKCLVQSNSNKAEVLGEKPVCFLGNKNETIDSSPEENSSITNTAGSESGDSVKEVFYAGSTMPSQHNTGFVLHDSSIVVSEPFIATEKGISNSIHLSTKFHEDHTNSQEYGSTLEDFPQTKLINSGKEASCLPKITKHENLKDKVFSRSVPENVGMDISYEEDLQSPDGTDNRLDPPDSLDVNGAHPQRKKLAAPEINLSLDQSEGSILSDDNLDTPDDLDINVDDLDTPDEADSLEYTGHGNELGWEEVETTNVVETREDAEPIPEYTAEEERQDTRLWRTVVIGEQEHRIDMKAIEPYQKVISHGGYYGDGLNAIIVFAACFLPESSRTDYHYIMENLFLYVISTLELMVAEDYMIVYLNGATPRRRMPGLGWMKKCYQMIDRRSLEARNGLAVRAFVHSSRARNIGCNRGCHSTCAARSRNDFSKLKEMITTSATAISELKKDIQKHMKKDNEDLEMCLYNRFEATFKGMLGKIEEDIQENTSKLKKLADWLDDIKQTFTARIETAEQLASNADGKATAANSERKKLGDRLATLEDGCRRNNIRIKGLPENRESPNPVKFAVELFSKIIGEEFKSDTEIAAAYRICKPNTFRPRSFIVRFERLLCKLNVMALLRNKQEIIFENNHICISLDFSPTTAAKRTAYYNNKQRIRQANIKYSLLYPAKLKVDFQGQYHVFSSKEEAEKELRKLIPTLF</sequence>
<dbReference type="InterPro" id="IPR042566">
    <property type="entry name" value="L1_C"/>
</dbReference>
<feature type="non-terminal residue" evidence="8">
    <location>
        <position position="1"/>
    </location>
</feature>
<feature type="region of interest" description="Disordered" evidence="6">
    <location>
        <begin position="1970"/>
        <end position="2025"/>
    </location>
</feature>
<evidence type="ECO:0000256" key="2">
    <source>
        <dbReference type="ARBA" id="ARBA00022490"/>
    </source>
</evidence>
<feature type="region of interest" description="Disordered" evidence="6">
    <location>
        <begin position="989"/>
        <end position="1013"/>
    </location>
</feature>
<evidence type="ECO:0000256" key="5">
    <source>
        <dbReference type="ARBA" id="ARBA00042084"/>
    </source>
</evidence>
<evidence type="ECO:0000256" key="3">
    <source>
        <dbReference type="ARBA" id="ARBA00022703"/>
    </source>
</evidence>
<feature type="compositionally biased region" description="Low complexity" evidence="6">
    <location>
        <begin position="948"/>
        <end position="959"/>
    </location>
</feature>
<feature type="region of interest" description="Disordered" evidence="6">
    <location>
        <begin position="945"/>
        <end position="964"/>
    </location>
</feature>
<dbReference type="GO" id="GO:0005737">
    <property type="term" value="C:cytoplasm"/>
    <property type="evidence" value="ECO:0007669"/>
    <property type="project" value="TreeGrafter"/>
</dbReference>
<evidence type="ECO:0000256" key="1">
    <source>
        <dbReference type="ARBA" id="ARBA00004496"/>
    </source>
</evidence>
<feature type="non-terminal residue" evidence="8">
    <location>
        <position position="2505"/>
    </location>
</feature>
<accession>A0A8X7XER4</accession>
<dbReference type="Gene3D" id="3.30.250.20">
    <property type="entry name" value="L1 transposable element, C-terminal domain"/>
    <property type="match status" value="1"/>
</dbReference>
<feature type="domain" description="CRAL-TRIO" evidence="7">
    <location>
        <begin position="2124"/>
        <end position="2194"/>
    </location>
</feature>
<keyword evidence="3" id="KW-0053">Apoptosis</keyword>
<dbReference type="PANTHER" id="PTHR12112">
    <property type="entry name" value="BNIP - RELATED"/>
    <property type="match status" value="1"/>
</dbReference>
<feature type="region of interest" description="Disordered" evidence="6">
    <location>
        <begin position="1835"/>
        <end position="1856"/>
    </location>
</feature>
<evidence type="ECO:0000313" key="8">
    <source>
        <dbReference type="EMBL" id="KAG2466279.1"/>
    </source>
</evidence>
<dbReference type="Gene3D" id="3.40.525.10">
    <property type="entry name" value="CRAL-TRIO lipid binding domain"/>
    <property type="match status" value="1"/>
</dbReference>
<dbReference type="EMBL" id="JAATIS010001721">
    <property type="protein sequence ID" value="KAG2466279.1"/>
    <property type="molecule type" value="Genomic_DNA"/>
</dbReference>
<dbReference type="PANTHER" id="PTHR12112:SF11">
    <property type="entry name" value="PROTEIN PRUNE HOMOLOG 2"/>
    <property type="match status" value="1"/>
</dbReference>
<dbReference type="Pfam" id="PF13716">
    <property type="entry name" value="CRAL_TRIO_2"/>
    <property type="match status" value="1"/>
</dbReference>
<keyword evidence="2" id="KW-0963">Cytoplasm</keyword>
<organism evidence="8 9">
    <name type="scientific">Polypterus senegalus</name>
    <name type="common">Senegal bichir</name>
    <dbReference type="NCBI Taxonomy" id="55291"/>
    <lineage>
        <taxon>Eukaryota</taxon>
        <taxon>Metazoa</taxon>
        <taxon>Chordata</taxon>
        <taxon>Craniata</taxon>
        <taxon>Vertebrata</taxon>
        <taxon>Euteleostomi</taxon>
        <taxon>Actinopterygii</taxon>
        <taxon>Polypteriformes</taxon>
        <taxon>Polypteridae</taxon>
        <taxon>Polypterus</taxon>
    </lineage>
</organism>
<comment type="caution">
    <text evidence="8">The sequence shown here is derived from an EMBL/GenBank/DDBJ whole genome shotgun (WGS) entry which is preliminary data.</text>
</comment>